<dbReference type="Gene3D" id="1.20.1720.10">
    <property type="entry name" value="Multidrug resistance protein D"/>
    <property type="match status" value="1"/>
</dbReference>
<feature type="transmembrane region" description="Helical" evidence="5">
    <location>
        <begin position="186"/>
        <end position="204"/>
    </location>
</feature>
<feature type="transmembrane region" description="Helical" evidence="5">
    <location>
        <begin position="153"/>
        <end position="174"/>
    </location>
</feature>
<dbReference type="PROSITE" id="PS50850">
    <property type="entry name" value="MFS"/>
    <property type="match status" value="1"/>
</dbReference>
<dbReference type="InterPro" id="IPR020846">
    <property type="entry name" value="MFS_dom"/>
</dbReference>
<feature type="transmembrane region" description="Helical" evidence="5">
    <location>
        <begin position="216"/>
        <end position="235"/>
    </location>
</feature>
<gene>
    <name evidence="7" type="ORF">MCOO_33300</name>
</gene>
<keyword evidence="4 5" id="KW-0472">Membrane</keyword>
<feature type="transmembrane region" description="Helical" evidence="5">
    <location>
        <begin position="128"/>
        <end position="147"/>
    </location>
</feature>
<evidence type="ECO:0000256" key="4">
    <source>
        <dbReference type="ARBA" id="ARBA00023136"/>
    </source>
</evidence>
<feature type="transmembrane region" description="Helical" evidence="5">
    <location>
        <begin position="66"/>
        <end position="92"/>
    </location>
</feature>
<feature type="transmembrane region" description="Helical" evidence="5">
    <location>
        <begin position="418"/>
        <end position="439"/>
    </location>
</feature>
<evidence type="ECO:0000256" key="3">
    <source>
        <dbReference type="ARBA" id="ARBA00022989"/>
    </source>
</evidence>
<keyword evidence="3 5" id="KW-1133">Transmembrane helix</keyword>
<evidence type="ECO:0000256" key="1">
    <source>
        <dbReference type="ARBA" id="ARBA00004651"/>
    </source>
</evidence>
<dbReference type="PANTHER" id="PTHR42718">
    <property type="entry name" value="MAJOR FACILITATOR SUPERFAMILY MULTIDRUG TRANSPORTER MFSC"/>
    <property type="match status" value="1"/>
</dbReference>
<dbReference type="InterPro" id="IPR036259">
    <property type="entry name" value="MFS_trans_sf"/>
</dbReference>
<proteinExistence type="predicted"/>
<evidence type="ECO:0000256" key="5">
    <source>
        <dbReference type="SAM" id="Phobius"/>
    </source>
</evidence>
<feature type="transmembrane region" description="Helical" evidence="5">
    <location>
        <begin position="256"/>
        <end position="281"/>
    </location>
</feature>
<accession>A0A7I7KZ15</accession>
<keyword evidence="8" id="KW-1185">Reference proteome</keyword>
<reference evidence="7 8" key="1">
    <citation type="journal article" date="2019" name="Emerg. Microbes Infect.">
        <title>Comprehensive subspecies identification of 175 nontuberculous mycobacteria species based on 7547 genomic profiles.</title>
        <authorList>
            <person name="Matsumoto Y."/>
            <person name="Kinjo T."/>
            <person name="Motooka D."/>
            <person name="Nabeya D."/>
            <person name="Jung N."/>
            <person name="Uechi K."/>
            <person name="Horii T."/>
            <person name="Iida T."/>
            <person name="Fujita J."/>
            <person name="Nakamura S."/>
        </authorList>
    </citation>
    <scope>NUCLEOTIDE SEQUENCE [LARGE SCALE GENOMIC DNA]</scope>
    <source>
        <strain evidence="7 8">JCM 12404</strain>
    </source>
</reference>
<feature type="transmembrane region" description="Helical" evidence="5">
    <location>
        <begin position="98"/>
        <end position="116"/>
    </location>
</feature>
<feature type="domain" description="Major facilitator superfamily (MFS) profile" evidence="6">
    <location>
        <begin position="1"/>
        <end position="444"/>
    </location>
</feature>
<dbReference type="GO" id="GO:0022857">
    <property type="term" value="F:transmembrane transporter activity"/>
    <property type="evidence" value="ECO:0007669"/>
    <property type="project" value="InterPro"/>
</dbReference>
<feature type="transmembrane region" description="Helical" evidence="5">
    <location>
        <begin position="287"/>
        <end position="307"/>
    </location>
</feature>
<dbReference type="AlphaFoldDB" id="A0A7I7KZ15"/>
<feature type="transmembrane region" description="Helical" evidence="5">
    <location>
        <begin position="314"/>
        <end position="341"/>
    </location>
</feature>
<evidence type="ECO:0000256" key="2">
    <source>
        <dbReference type="ARBA" id="ARBA00022692"/>
    </source>
</evidence>
<evidence type="ECO:0000259" key="6">
    <source>
        <dbReference type="PROSITE" id="PS50850"/>
    </source>
</evidence>
<dbReference type="SUPFAM" id="SSF103473">
    <property type="entry name" value="MFS general substrate transporter"/>
    <property type="match status" value="1"/>
</dbReference>
<dbReference type="Pfam" id="PF07690">
    <property type="entry name" value="MFS_1"/>
    <property type="match status" value="1"/>
</dbReference>
<organism evidence="7 8">
    <name type="scientific">Mycobacterium cookii</name>
    <dbReference type="NCBI Taxonomy" id="1775"/>
    <lineage>
        <taxon>Bacteria</taxon>
        <taxon>Bacillati</taxon>
        <taxon>Actinomycetota</taxon>
        <taxon>Actinomycetes</taxon>
        <taxon>Mycobacteriales</taxon>
        <taxon>Mycobacteriaceae</taxon>
        <taxon>Mycobacterium</taxon>
    </lineage>
</organism>
<dbReference type="KEGG" id="mcoo:MCOO_33300"/>
<feature type="transmembrane region" description="Helical" evidence="5">
    <location>
        <begin position="38"/>
        <end position="54"/>
    </location>
</feature>
<name>A0A7I7KZ15_9MYCO</name>
<dbReference type="InterPro" id="IPR011701">
    <property type="entry name" value="MFS"/>
</dbReference>
<protein>
    <submittedName>
        <fullName evidence="7">MFS transporter</fullName>
    </submittedName>
</protein>
<comment type="subcellular location">
    <subcellularLocation>
        <location evidence="1">Cell membrane</location>
        <topology evidence="1">Multi-pass membrane protein</topology>
    </subcellularLocation>
</comment>
<dbReference type="Gene3D" id="1.20.1250.20">
    <property type="entry name" value="MFS general substrate transporter like domains"/>
    <property type="match status" value="1"/>
</dbReference>
<evidence type="ECO:0000313" key="7">
    <source>
        <dbReference type="EMBL" id="BBX47315.1"/>
    </source>
</evidence>
<dbReference type="EMBL" id="AP022569">
    <property type="protein sequence ID" value="BBX47315.1"/>
    <property type="molecule type" value="Genomic_DNA"/>
</dbReference>
<dbReference type="GO" id="GO:0005886">
    <property type="term" value="C:plasma membrane"/>
    <property type="evidence" value="ECO:0007669"/>
    <property type="project" value="UniProtKB-SubCell"/>
</dbReference>
<keyword evidence="2 5" id="KW-0812">Transmembrane</keyword>
<dbReference type="PANTHER" id="PTHR42718:SF48">
    <property type="entry name" value="CONSERVED TWO-DOMAIN MEMBRANE PROTEIN-RELATED"/>
    <property type="match status" value="1"/>
</dbReference>
<feature type="transmembrane region" description="Helical" evidence="5">
    <location>
        <begin position="353"/>
        <end position="377"/>
    </location>
</feature>
<sequence>MVVSTAAFLAGLDLFIVNIAFPDIRHAFGTADFGAMSWILNAYTLVFAALLNPAGRLGDRYGHRRIFLCGLVVFTLGSAACGLSGSFVGLVAARAVQAVGAAMLMPSSLALLLAAVPAARRAVAVSTWSAVAAMAAALGPPVGGFLVELSWRWIFFVNVPVGLAALVAGWLVLAKTAGTGTGIPDLFGALSLIVGVAALVWALIELPVMGWNSPTVSGAAVGAGGAVALAVWRSLRHPSPALDLAAMRVTPMWSSCVALLMFSAAHGAMLLGGVMLLTTVWGQTPAIAGLCLSPGPIVVVVVSLSLAGRLIDRLGIGVVAATGAALYAIGIVIWLCTIGPVPHYFADYLPAQLFTGTGVGLVMPSLSAVTGVALPSYRWGAGSAVTNTARQLGMVVGTTALTMLYQPSIDLAAIRRGWIFVTAAAGGAALIATVLAVWWRGATADSREVAEVQYVGSSAD</sequence>
<dbReference type="Proteomes" id="UP000465866">
    <property type="component" value="Chromosome"/>
</dbReference>
<evidence type="ECO:0000313" key="8">
    <source>
        <dbReference type="Proteomes" id="UP000465866"/>
    </source>
</evidence>
<dbReference type="CDD" id="cd17321">
    <property type="entry name" value="MFS_MMR_MDR_like"/>
    <property type="match status" value="1"/>
</dbReference>